<dbReference type="EMBL" id="CAKKNT010000007">
    <property type="protein sequence ID" value="CAH0418349.1"/>
    <property type="molecule type" value="Genomic_DNA"/>
</dbReference>
<evidence type="ECO:0000259" key="1">
    <source>
        <dbReference type="Pfam" id="PF00005"/>
    </source>
</evidence>
<evidence type="ECO:0000313" key="3">
    <source>
        <dbReference type="Proteomes" id="UP000789719"/>
    </source>
</evidence>
<keyword evidence="3" id="KW-1185">Reference proteome</keyword>
<name>A0ABM8ZAH4_9LACO</name>
<comment type="caution">
    <text evidence="2">The sequence shown here is derived from an EMBL/GenBank/DDBJ whole genome shotgun (WGS) entry which is preliminary data.</text>
</comment>
<sequence length="124" mass="13906">MALLEVSGLSMSFADKQLYDDAEFQLNNHEHMGIVGQNGAGKSTLIKILTGQTLPVEGQINWQKNLKVGYLDQYAEVPAELTMYQFLQTAFQELFDKEAQINELYAQYGETADDELLVKAGQLQ</sequence>
<dbReference type="Pfam" id="PF00005">
    <property type="entry name" value="ABC_tran"/>
    <property type="match status" value="1"/>
</dbReference>
<protein>
    <recommendedName>
        <fullName evidence="1">ABC transporter domain-containing protein</fullName>
    </recommendedName>
</protein>
<dbReference type="InterPro" id="IPR027417">
    <property type="entry name" value="P-loop_NTPase"/>
</dbReference>
<dbReference type="InterPro" id="IPR003439">
    <property type="entry name" value="ABC_transporter-like_ATP-bd"/>
</dbReference>
<dbReference type="PANTHER" id="PTHR42855:SF2">
    <property type="entry name" value="DRUG RESISTANCE ABC TRANSPORTER,ATP-BINDING PROTEIN"/>
    <property type="match status" value="1"/>
</dbReference>
<gene>
    <name evidence="2" type="ORF">WGH24286_00767</name>
</gene>
<feature type="domain" description="ABC transporter" evidence="1">
    <location>
        <begin position="20"/>
        <end position="113"/>
    </location>
</feature>
<dbReference type="PANTHER" id="PTHR42855">
    <property type="entry name" value="ABC TRANSPORTER ATP-BINDING SUBUNIT"/>
    <property type="match status" value="1"/>
</dbReference>
<evidence type="ECO:0000313" key="2">
    <source>
        <dbReference type="EMBL" id="CAH0418349.1"/>
    </source>
</evidence>
<organism evidence="2 3">
    <name type="scientific">Periweissella ghanensis</name>
    <dbReference type="NCBI Taxonomy" id="467997"/>
    <lineage>
        <taxon>Bacteria</taxon>
        <taxon>Bacillati</taxon>
        <taxon>Bacillota</taxon>
        <taxon>Bacilli</taxon>
        <taxon>Lactobacillales</taxon>
        <taxon>Lactobacillaceae</taxon>
        <taxon>Periweissella</taxon>
    </lineage>
</organism>
<dbReference type="Gene3D" id="3.40.50.300">
    <property type="entry name" value="P-loop containing nucleotide triphosphate hydrolases"/>
    <property type="match status" value="1"/>
</dbReference>
<accession>A0ABM8ZAH4</accession>
<dbReference type="InterPro" id="IPR051309">
    <property type="entry name" value="ABCF_ATPase"/>
</dbReference>
<reference evidence="2 3" key="1">
    <citation type="submission" date="2021-11" db="EMBL/GenBank/DDBJ databases">
        <authorList>
            <person name="Depoorter E."/>
        </authorList>
    </citation>
    <scope>NUCLEOTIDE SEQUENCE [LARGE SCALE GENOMIC DNA]</scope>
    <source>
        <strain evidence="2 3">LMG 24286</strain>
    </source>
</reference>
<dbReference type="SUPFAM" id="SSF52540">
    <property type="entry name" value="P-loop containing nucleoside triphosphate hydrolases"/>
    <property type="match status" value="1"/>
</dbReference>
<proteinExistence type="predicted"/>
<dbReference type="Proteomes" id="UP000789719">
    <property type="component" value="Unassembled WGS sequence"/>
</dbReference>